<dbReference type="Proteomes" id="UP000591537">
    <property type="component" value="Unassembled WGS sequence"/>
</dbReference>
<organism evidence="1 2">
    <name type="scientific">Streptomyces paradoxus</name>
    <dbReference type="NCBI Taxonomy" id="66375"/>
    <lineage>
        <taxon>Bacteria</taxon>
        <taxon>Bacillati</taxon>
        <taxon>Actinomycetota</taxon>
        <taxon>Actinomycetes</taxon>
        <taxon>Kitasatosporales</taxon>
        <taxon>Streptomycetaceae</taxon>
        <taxon>Streptomyces</taxon>
    </lineage>
</organism>
<sequence>MFAKRGGATGVILSLAVTLTSCTAGSGSSEARDMQEALQPVRDAQSYRMVGEFRSPDGTSTAFDAHVDAVKGGCKGTVGGAESLFFERRVWTRWKNSALDEAVQMLDDGQAATIDPVAPAEDEPAWAAAKLLRGAYMVTDLPAENPQMEGIAPVCKTGGLLAGAGGGGGDVLSESVTVRRGERLRPLTLTEGPVMIRVYVPEEGEPTVRLAEYRVDGGWSFSVRFSEFGEPVTVTPPTEQQTVSSDDVMAVLRRDPS</sequence>
<evidence type="ECO:0000313" key="2">
    <source>
        <dbReference type="Proteomes" id="UP000591537"/>
    </source>
</evidence>
<protein>
    <recommendedName>
        <fullName evidence="3">Lipoprotein</fullName>
    </recommendedName>
</protein>
<evidence type="ECO:0000313" key="1">
    <source>
        <dbReference type="EMBL" id="MBB6081692.1"/>
    </source>
</evidence>
<dbReference type="RefSeq" id="WP_184567654.1">
    <property type="nucleotide sequence ID" value="NZ_BAAARS010000031.1"/>
</dbReference>
<dbReference type="EMBL" id="JACHGV010000020">
    <property type="protein sequence ID" value="MBB6081692.1"/>
    <property type="molecule type" value="Genomic_DNA"/>
</dbReference>
<comment type="caution">
    <text evidence="1">The sequence shown here is derived from an EMBL/GenBank/DDBJ whole genome shotgun (WGS) entry which is preliminary data.</text>
</comment>
<evidence type="ECO:0008006" key="3">
    <source>
        <dbReference type="Google" id="ProtNLM"/>
    </source>
</evidence>
<proteinExistence type="predicted"/>
<reference evidence="1 2" key="1">
    <citation type="submission" date="2020-08" db="EMBL/GenBank/DDBJ databases">
        <title>Genomic Encyclopedia of Type Strains, Phase IV (KMG-IV): sequencing the most valuable type-strain genomes for metagenomic binning, comparative biology and taxonomic classification.</title>
        <authorList>
            <person name="Goeker M."/>
        </authorList>
    </citation>
    <scope>NUCLEOTIDE SEQUENCE [LARGE SCALE GENOMIC DNA]</scope>
    <source>
        <strain evidence="1 2">DSM 43350</strain>
    </source>
</reference>
<keyword evidence="2" id="KW-1185">Reference proteome</keyword>
<name>A0A7W9TLS0_9ACTN</name>
<dbReference type="AlphaFoldDB" id="A0A7W9TLS0"/>
<accession>A0A7W9TLS0</accession>
<gene>
    <name evidence="1" type="ORF">HNR57_007643</name>
</gene>
<dbReference type="PROSITE" id="PS51257">
    <property type="entry name" value="PROKAR_LIPOPROTEIN"/>
    <property type="match status" value="1"/>
</dbReference>